<dbReference type="PANTHER" id="PTHR32071">
    <property type="entry name" value="TRANSCRIPTIONAL REGULATORY PROTEIN"/>
    <property type="match status" value="1"/>
</dbReference>
<evidence type="ECO:0000313" key="4">
    <source>
        <dbReference type="EMBL" id="SVC25981.1"/>
    </source>
</evidence>
<feature type="domain" description="Sigma-54 factor interaction" evidence="3">
    <location>
        <begin position="1"/>
        <end position="98"/>
    </location>
</feature>
<dbReference type="Gene3D" id="3.40.50.300">
    <property type="entry name" value="P-loop containing nucleotide triphosphate hydrolases"/>
    <property type="match status" value="1"/>
</dbReference>
<evidence type="ECO:0000256" key="2">
    <source>
        <dbReference type="ARBA" id="ARBA00022840"/>
    </source>
</evidence>
<proteinExistence type="predicted"/>
<reference evidence="4" key="1">
    <citation type="submission" date="2018-05" db="EMBL/GenBank/DDBJ databases">
        <authorList>
            <person name="Lanie J.A."/>
            <person name="Ng W.-L."/>
            <person name="Kazmierczak K.M."/>
            <person name="Andrzejewski T.M."/>
            <person name="Davidsen T.M."/>
            <person name="Wayne K.J."/>
            <person name="Tettelin H."/>
            <person name="Glass J.I."/>
            <person name="Rusch D."/>
            <person name="Podicherti R."/>
            <person name="Tsui H.-C.T."/>
            <person name="Winkler M.E."/>
        </authorList>
    </citation>
    <scope>NUCLEOTIDE SEQUENCE</scope>
</reference>
<protein>
    <recommendedName>
        <fullName evidence="3">Sigma-54 factor interaction domain-containing protein</fullName>
    </recommendedName>
</protein>
<gene>
    <name evidence="4" type="ORF">METZ01_LOCUS278835</name>
</gene>
<organism evidence="4">
    <name type="scientific">marine metagenome</name>
    <dbReference type="NCBI Taxonomy" id="408172"/>
    <lineage>
        <taxon>unclassified sequences</taxon>
        <taxon>metagenomes</taxon>
        <taxon>ecological metagenomes</taxon>
    </lineage>
</organism>
<dbReference type="InterPro" id="IPR027417">
    <property type="entry name" value="P-loop_NTPase"/>
</dbReference>
<evidence type="ECO:0000259" key="3">
    <source>
        <dbReference type="PROSITE" id="PS50045"/>
    </source>
</evidence>
<keyword evidence="1" id="KW-0547">Nucleotide-binding</keyword>
<dbReference type="PROSITE" id="PS50045">
    <property type="entry name" value="SIGMA54_INTERACT_4"/>
    <property type="match status" value="1"/>
</dbReference>
<evidence type="ECO:0000256" key="1">
    <source>
        <dbReference type="ARBA" id="ARBA00022741"/>
    </source>
</evidence>
<dbReference type="Pfam" id="PF00158">
    <property type="entry name" value="Sigma54_activat"/>
    <property type="match status" value="1"/>
</dbReference>
<dbReference type="SUPFAM" id="SSF52540">
    <property type="entry name" value="P-loop containing nucleoside triphosphate hydrolases"/>
    <property type="match status" value="1"/>
</dbReference>
<dbReference type="GO" id="GO:0005524">
    <property type="term" value="F:ATP binding"/>
    <property type="evidence" value="ECO:0007669"/>
    <property type="project" value="UniProtKB-KW"/>
</dbReference>
<dbReference type="InterPro" id="IPR002078">
    <property type="entry name" value="Sigma_54_int"/>
</dbReference>
<dbReference type="EMBL" id="UINC01081791">
    <property type="protein sequence ID" value="SVC25981.1"/>
    <property type="molecule type" value="Genomic_DNA"/>
</dbReference>
<sequence>MGVHVKLFGTEKGAYNGADIKRKGLFELVNQGTLLLDEIGEMSLSLQPKLLRVLENLRIKRLGAKKGIQVNVQVIASTNQDFSGKIKQGIFVKTFITG</sequence>
<dbReference type="AlphaFoldDB" id="A0A382KTK2"/>
<keyword evidence="2" id="KW-0067">ATP-binding</keyword>
<dbReference type="GO" id="GO:0006355">
    <property type="term" value="P:regulation of DNA-templated transcription"/>
    <property type="evidence" value="ECO:0007669"/>
    <property type="project" value="InterPro"/>
</dbReference>
<name>A0A382KTK2_9ZZZZ</name>
<accession>A0A382KTK2</accession>